<dbReference type="AlphaFoldDB" id="A0A5B1CHZ4"/>
<dbReference type="Pfam" id="PF01944">
    <property type="entry name" value="SpoIIM"/>
    <property type="match status" value="1"/>
</dbReference>
<feature type="transmembrane region" description="Helical" evidence="2">
    <location>
        <begin position="302"/>
        <end position="325"/>
    </location>
</feature>
<name>A0A5B1CHZ4_9BACT</name>
<proteinExistence type="predicted"/>
<feature type="transmembrane region" description="Helical" evidence="2">
    <location>
        <begin position="271"/>
        <end position="290"/>
    </location>
</feature>
<dbReference type="OrthoDB" id="9800053at2"/>
<comment type="caution">
    <text evidence="3">The sequence shown here is derived from an EMBL/GenBank/DDBJ whole genome shotgun (WGS) entry which is preliminary data.</text>
</comment>
<dbReference type="InterPro" id="IPR002798">
    <property type="entry name" value="SpoIIM-like"/>
</dbReference>
<feature type="transmembrane region" description="Helical" evidence="2">
    <location>
        <begin position="114"/>
        <end position="132"/>
    </location>
</feature>
<sequence length="362" mass="39354">MNVAALLENRRDQWAELELFCDALEKRGKVSASMAANYQGSQGIARFSALYRSACADLALADAYQLPPATVTYLHRLIARSHNQLYRANRFEPARWVDMMFYDAPQQIFADPCVKIASIVFFGLFALAMYMGRNDVLFPGFVEAIIGSAGIEQMEESFEQPLSGSLNHYVPMAGFYIMHNTGIGLRCFVFGLLILPCLYVLSFNAIYLGAAFGYMARPDAVGGDNFFHFVTAHGPFELTAIALAGGAGLRLGVGFFRTCGLMRMESLRESAMRAVPIMAASAALFCMAAFTEGFLSPSPAPYIVKAAWAVLSSGLISFYFVVLGFPRDAFTRTPTANDGQPSPFGFEDPPELTGSGGPNDAA</sequence>
<gene>
    <name evidence="3" type="ORF">LF1_14080</name>
</gene>
<dbReference type="Proteomes" id="UP000322699">
    <property type="component" value="Unassembled WGS sequence"/>
</dbReference>
<keyword evidence="2" id="KW-1133">Transmembrane helix</keyword>
<dbReference type="EMBL" id="VRLW01000001">
    <property type="protein sequence ID" value="KAA1258884.1"/>
    <property type="molecule type" value="Genomic_DNA"/>
</dbReference>
<feature type="transmembrane region" description="Helical" evidence="2">
    <location>
        <begin position="236"/>
        <end position="259"/>
    </location>
</feature>
<dbReference type="RefSeq" id="WP_068264630.1">
    <property type="nucleotide sequence ID" value="NZ_LWSK01000065.1"/>
</dbReference>
<keyword evidence="2" id="KW-0812">Transmembrane</keyword>
<organism evidence="3 4">
    <name type="scientific">Rubripirellula obstinata</name>
    <dbReference type="NCBI Taxonomy" id="406547"/>
    <lineage>
        <taxon>Bacteria</taxon>
        <taxon>Pseudomonadati</taxon>
        <taxon>Planctomycetota</taxon>
        <taxon>Planctomycetia</taxon>
        <taxon>Pirellulales</taxon>
        <taxon>Pirellulaceae</taxon>
        <taxon>Rubripirellula</taxon>
    </lineage>
</organism>
<dbReference type="PANTHER" id="PTHR35337:SF1">
    <property type="entry name" value="SLR1478 PROTEIN"/>
    <property type="match status" value="1"/>
</dbReference>
<protein>
    <recommendedName>
        <fullName evidence="5">Stage II sporulation protein M</fullName>
    </recommendedName>
</protein>
<reference evidence="3 4" key="1">
    <citation type="submission" date="2019-08" db="EMBL/GenBank/DDBJ databases">
        <title>Deep-cultivation of Planctomycetes and their phenomic and genomic characterization uncovers novel biology.</title>
        <authorList>
            <person name="Wiegand S."/>
            <person name="Jogler M."/>
            <person name="Boedeker C."/>
            <person name="Pinto D."/>
            <person name="Vollmers J."/>
            <person name="Rivas-Marin E."/>
            <person name="Kohn T."/>
            <person name="Peeters S.H."/>
            <person name="Heuer A."/>
            <person name="Rast P."/>
            <person name="Oberbeckmann S."/>
            <person name="Bunk B."/>
            <person name="Jeske O."/>
            <person name="Meyerdierks A."/>
            <person name="Storesund J.E."/>
            <person name="Kallscheuer N."/>
            <person name="Luecker S."/>
            <person name="Lage O.M."/>
            <person name="Pohl T."/>
            <person name="Merkel B.J."/>
            <person name="Hornburger P."/>
            <person name="Mueller R.-W."/>
            <person name="Bruemmer F."/>
            <person name="Labrenz M."/>
            <person name="Spormann A.M."/>
            <person name="Op Den Camp H."/>
            <person name="Overmann J."/>
            <person name="Amann R."/>
            <person name="Jetten M.S.M."/>
            <person name="Mascher T."/>
            <person name="Medema M.H."/>
            <person name="Devos D.P."/>
            <person name="Kaster A.-K."/>
            <person name="Ovreas L."/>
            <person name="Rohde M."/>
            <person name="Galperin M.Y."/>
            <person name="Jogler C."/>
        </authorList>
    </citation>
    <scope>NUCLEOTIDE SEQUENCE [LARGE SCALE GENOMIC DNA]</scope>
    <source>
        <strain evidence="3 4">LF1</strain>
    </source>
</reference>
<evidence type="ECO:0008006" key="5">
    <source>
        <dbReference type="Google" id="ProtNLM"/>
    </source>
</evidence>
<accession>A0A5B1CHZ4</accession>
<keyword evidence="2" id="KW-0472">Membrane</keyword>
<evidence type="ECO:0000313" key="3">
    <source>
        <dbReference type="EMBL" id="KAA1258884.1"/>
    </source>
</evidence>
<keyword evidence="4" id="KW-1185">Reference proteome</keyword>
<feature type="transmembrane region" description="Helical" evidence="2">
    <location>
        <begin position="187"/>
        <end position="216"/>
    </location>
</feature>
<feature type="region of interest" description="Disordered" evidence="1">
    <location>
        <begin position="333"/>
        <end position="362"/>
    </location>
</feature>
<evidence type="ECO:0000313" key="4">
    <source>
        <dbReference type="Proteomes" id="UP000322699"/>
    </source>
</evidence>
<evidence type="ECO:0000256" key="1">
    <source>
        <dbReference type="SAM" id="MobiDB-lite"/>
    </source>
</evidence>
<evidence type="ECO:0000256" key="2">
    <source>
        <dbReference type="SAM" id="Phobius"/>
    </source>
</evidence>
<dbReference type="PANTHER" id="PTHR35337">
    <property type="entry name" value="SLR1478 PROTEIN"/>
    <property type="match status" value="1"/>
</dbReference>